<reference evidence="1 2" key="1">
    <citation type="journal article" date="2011" name="Stand. Genomic Sci.">
        <title>Genome sequence of the moderately thermophilic halophile Flexistipes sinusarabici strain (MAS10).</title>
        <authorList>
            <person name="Lapidus A."/>
            <person name="Chertkov O."/>
            <person name="Nolan M."/>
            <person name="Lucas S."/>
            <person name="Hammon N."/>
            <person name="Deshpande S."/>
            <person name="Cheng J.F."/>
            <person name="Tapia R."/>
            <person name="Han C."/>
            <person name="Goodwin L."/>
            <person name="Pitluck S."/>
            <person name="Liolios K."/>
            <person name="Pagani I."/>
            <person name="Ivanova N."/>
            <person name="Huntemann M."/>
            <person name="Mavromatis K."/>
            <person name="Mikhailova N."/>
            <person name="Pati A."/>
            <person name="Chen A."/>
            <person name="Palaniappan K."/>
            <person name="Land M."/>
            <person name="Hauser L."/>
            <person name="Brambilla E.M."/>
            <person name="Rohde M."/>
            <person name="Abt B."/>
            <person name="Spring S."/>
            <person name="Goker M."/>
            <person name="Bristow J."/>
            <person name="Eisen J.A."/>
            <person name="Markowitz V."/>
            <person name="Hugenholtz P."/>
            <person name="Kyrpides N.C."/>
            <person name="Klenk H.P."/>
            <person name="Woyke T."/>
        </authorList>
    </citation>
    <scope>NUCLEOTIDE SEQUENCE [LARGE SCALE GENOMIC DNA]</scope>
    <source>
        <strain evidence="2">DSM 4947 / MAS 10</strain>
    </source>
</reference>
<dbReference type="InterPro" id="IPR042184">
    <property type="entry name" value="YqeY/Aim41_N"/>
</dbReference>
<reference evidence="2" key="2">
    <citation type="submission" date="2011-06" db="EMBL/GenBank/DDBJ databases">
        <title>The complete genome of Flexistipes sinusarabici DSM 4947.</title>
        <authorList>
            <person name="Lucas S."/>
            <person name="Han J."/>
            <person name="Lapidus A."/>
            <person name="Bruce D."/>
            <person name="Goodwin L."/>
            <person name="Pitluck S."/>
            <person name="Peters L."/>
            <person name="Kyrpides N."/>
            <person name="Mavromatis K."/>
            <person name="Ivanova N."/>
            <person name="Mikhailova N."/>
            <person name="Chertkov O."/>
            <person name="Detter J.C."/>
            <person name="Tapia R."/>
            <person name="Han C."/>
            <person name="Land M."/>
            <person name="Hauser L."/>
            <person name="Markowitz V."/>
            <person name="Cheng J.-F."/>
            <person name="Hugenholtz P."/>
            <person name="Woyke T."/>
            <person name="Wu D."/>
            <person name="Spring S."/>
            <person name="Schroeder M."/>
            <person name="Brambilla E."/>
            <person name="Klenk H.-P."/>
            <person name="Eisen J.A."/>
        </authorList>
    </citation>
    <scope>NUCLEOTIDE SEQUENCE [LARGE SCALE GENOMIC DNA]</scope>
    <source>
        <strain evidence="2">DSM 4947 / MAS 10</strain>
    </source>
</reference>
<evidence type="ECO:0008006" key="3">
    <source>
        <dbReference type="Google" id="ProtNLM"/>
    </source>
</evidence>
<dbReference type="PANTHER" id="PTHR28055:SF1">
    <property type="entry name" value="ALTERED INHERITANCE OF MITOCHONDRIA PROTEIN 41, MITOCHONDRIAL"/>
    <property type="match status" value="1"/>
</dbReference>
<dbReference type="Gene3D" id="1.10.1510.10">
    <property type="entry name" value="Uncharacterised protein YqeY/AIM41 PF09424, N-terminal domain"/>
    <property type="match status" value="1"/>
</dbReference>
<dbReference type="InterPro" id="IPR019004">
    <property type="entry name" value="YqeY/Aim41"/>
</dbReference>
<dbReference type="eggNOG" id="COG1610">
    <property type="taxonomic scope" value="Bacteria"/>
</dbReference>
<accession>F8E636</accession>
<dbReference type="Pfam" id="PF09424">
    <property type="entry name" value="YqeY"/>
    <property type="match status" value="1"/>
</dbReference>
<dbReference type="STRING" id="717231.Flexsi_1087"/>
<dbReference type="EMBL" id="CP002858">
    <property type="protein sequence ID" value="AEI14744.1"/>
    <property type="molecule type" value="Genomic_DNA"/>
</dbReference>
<sequence>MALKEQILEDMKQFMRDKNQVALGAVRMLRSEIRNAEIEKGGDLNDDEIVKLVSTAVKKRKDSAGQYKEAGREDLASKELEEIKVLEKYMPEQLSEDEIRSLVKNEISKLDSPDKKYFGQVMKAVMAEVGNKADGKVVNRIVKEAFDANN</sequence>
<dbReference type="Proteomes" id="UP000006621">
    <property type="component" value="Chromosome"/>
</dbReference>
<name>F8E636_FLESM</name>
<proteinExistence type="predicted"/>
<dbReference type="SUPFAM" id="SSF89095">
    <property type="entry name" value="GatB/YqeY motif"/>
    <property type="match status" value="1"/>
</dbReference>
<dbReference type="HOGENOM" id="CLU_079430_2_1_0"/>
<dbReference type="AlphaFoldDB" id="F8E636"/>
<gene>
    <name evidence="1" type="ordered locus">Flexsi_1087</name>
</gene>
<dbReference type="OrthoDB" id="9794041at2"/>
<dbReference type="PANTHER" id="PTHR28055">
    <property type="entry name" value="ALTERED INHERITANCE OF MITOCHONDRIA PROTEIN 41, MITOCHONDRIAL"/>
    <property type="match status" value="1"/>
</dbReference>
<dbReference type="InterPro" id="IPR023168">
    <property type="entry name" value="GatB_Yqey_C_2"/>
</dbReference>
<dbReference type="GO" id="GO:0016884">
    <property type="term" value="F:carbon-nitrogen ligase activity, with glutamine as amido-N-donor"/>
    <property type="evidence" value="ECO:0007669"/>
    <property type="project" value="InterPro"/>
</dbReference>
<dbReference type="InterPro" id="IPR003789">
    <property type="entry name" value="Asn/Gln_tRNA_amidoTrase-B-like"/>
</dbReference>
<dbReference type="KEGG" id="fsi:Flexsi_1087"/>
<evidence type="ECO:0000313" key="2">
    <source>
        <dbReference type="Proteomes" id="UP000006621"/>
    </source>
</evidence>
<organism evidence="1 2">
    <name type="scientific">Flexistipes sinusarabici (strain ATCC 49648 / DSM 4947 / MAS 10)</name>
    <dbReference type="NCBI Taxonomy" id="717231"/>
    <lineage>
        <taxon>Bacteria</taxon>
        <taxon>Pseudomonadati</taxon>
        <taxon>Deferribacterota</taxon>
        <taxon>Deferribacteres</taxon>
        <taxon>Deferribacterales</taxon>
        <taxon>Flexistipitaceae</taxon>
        <taxon>Flexistipes</taxon>
    </lineage>
</organism>
<dbReference type="RefSeq" id="WP_013886232.1">
    <property type="nucleotide sequence ID" value="NC_015672.1"/>
</dbReference>
<dbReference type="Gene3D" id="1.10.10.410">
    <property type="match status" value="1"/>
</dbReference>
<evidence type="ECO:0000313" key="1">
    <source>
        <dbReference type="EMBL" id="AEI14744.1"/>
    </source>
</evidence>
<keyword evidence="2" id="KW-1185">Reference proteome</keyword>
<protein>
    <recommendedName>
        <fullName evidence="3">GatB/YqeY domain-containing protein</fullName>
    </recommendedName>
</protein>